<organism evidence="9 11">
    <name type="scientific">Proteus penneri</name>
    <dbReference type="NCBI Taxonomy" id="102862"/>
    <lineage>
        <taxon>Bacteria</taxon>
        <taxon>Pseudomonadati</taxon>
        <taxon>Pseudomonadota</taxon>
        <taxon>Gammaproteobacteria</taxon>
        <taxon>Enterobacterales</taxon>
        <taxon>Morganellaceae</taxon>
        <taxon>Proteus</taxon>
    </lineage>
</organism>
<dbReference type="EMBL" id="CVRY01000001">
    <property type="protein sequence ID" value="CRL59355.1"/>
    <property type="molecule type" value="Genomic_DNA"/>
</dbReference>
<evidence type="ECO:0000313" key="11">
    <source>
        <dbReference type="Proteomes" id="UP000183920"/>
    </source>
</evidence>
<dbReference type="InterPro" id="IPR009809">
    <property type="entry name" value="ZapC"/>
</dbReference>
<dbReference type="HAMAP" id="MF_00906">
    <property type="entry name" value="ZapC"/>
    <property type="match status" value="1"/>
</dbReference>
<keyword evidence="1 5" id="KW-0963">Cytoplasm</keyword>
<keyword evidence="2 5" id="KW-0132">Cell division</keyword>
<dbReference type="Proteomes" id="UP000183920">
    <property type="component" value="Unassembled WGS sequence"/>
</dbReference>
<comment type="similarity">
    <text evidence="5 6">Belongs to the ZapC family.</text>
</comment>
<evidence type="ECO:0000259" key="8">
    <source>
        <dbReference type="Pfam" id="PF21083"/>
    </source>
</evidence>
<evidence type="ECO:0000256" key="6">
    <source>
        <dbReference type="PIRNR" id="PIRNR010252"/>
    </source>
</evidence>
<reference evidence="9" key="2">
    <citation type="submission" date="2015-06" db="EMBL/GenBank/DDBJ databases">
        <authorList>
            <person name="Urmite Genomes Urmite Genomes"/>
        </authorList>
    </citation>
    <scope>NUCLEOTIDE SEQUENCE [LARGE SCALE GENOMIC DNA]</scope>
    <source>
        <strain evidence="9">CSUR P1867</strain>
    </source>
</reference>
<feature type="domain" description="Cell-division protein ZapC N-terminal" evidence="8">
    <location>
        <begin position="2"/>
        <end position="89"/>
    </location>
</feature>
<evidence type="ECO:0000259" key="7">
    <source>
        <dbReference type="Pfam" id="PF07126"/>
    </source>
</evidence>
<dbReference type="Pfam" id="PF21083">
    <property type="entry name" value="ZapC_N"/>
    <property type="match status" value="1"/>
</dbReference>
<reference evidence="10 12" key="3">
    <citation type="submission" date="2020-12" db="EMBL/GenBank/DDBJ databases">
        <title>Enhanced detection system for hospital associated transmission using whole genome sequencing surveillance.</title>
        <authorList>
            <person name="Harrison L.H."/>
            <person name="Van Tyne D."/>
            <person name="Marsh J.W."/>
            <person name="Griffith M.P."/>
            <person name="Snyder D.J."/>
            <person name="Cooper V.S."/>
            <person name="Mustapha M."/>
        </authorList>
    </citation>
    <scope>NUCLEOTIDE SEQUENCE [LARGE SCALE GENOMIC DNA]</scope>
    <source>
        <strain evidence="10 12">PR00195</strain>
    </source>
</reference>
<name>A0A0G4Q0H2_9GAMM</name>
<dbReference type="GO" id="GO:0005737">
    <property type="term" value="C:cytoplasm"/>
    <property type="evidence" value="ECO:0007669"/>
    <property type="project" value="UniProtKB-SubCell"/>
</dbReference>
<evidence type="ECO:0000256" key="1">
    <source>
        <dbReference type="ARBA" id="ARBA00022490"/>
    </source>
</evidence>
<dbReference type="Proteomes" id="UP000619976">
    <property type="component" value="Unassembled WGS sequence"/>
</dbReference>
<dbReference type="InterPro" id="IPR048373">
    <property type="entry name" value="ZapC_N"/>
</dbReference>
<evidence type="ECO:0000313" key="12">
    <source>
        <dbReference type="Proteomes" id="UP000619976"/>
    </source>
</evidence>
<proteinExistence type="inferred from homology"/>
<protein>
    <recommendedName>
        <fullName evidence="5 6">Cell division protein ZapC</fullName>
    </recommendedName>
</protein>
<comment type="subcellular location">
    <subcellularLocation>
        <location evidence="5 6">Cytoplasm</location>
    </subcellularLocation>
</comment>
<dbReference type="InterPro" id="IPR048372">
    <property type="entry name" value="ZapC_C"/>
</dbReference>
<dbReference type="GeneID" id="76522385"/>
<keyword evidence="12" id="KW-1185">Reference proteome</keyword>
<dbReference type="RefSeq" id="WP_006537379.1">
    <property type="nucleotide sequence ID" value="NZ_CAXOKJ010000006.1"/>
</dbReference>
<dbReference type="EMBL" id="JAEKCB010000004">
    <property type="protein sequence ID" value="MBJ2117946.1"/>
    <property type="molecule type" value="Genomic_DNA"/>
</dbReference>
<dbReference type="GO" id="GO:0043093">
    <property type="term" value="P:FtsZ-dependent cytokinesis"/>
    <property type="evidence" value="ECO:0007669"/>
    <property type="project" value="UniProtKB-UniRule"/>
</dbReference>
<accession>A0A379EKG6</accession>
<keyword evidence="3 5" id="KW-0717">Septation</keyword>
<accession>A0A0G4Q0H2</accession>
<feature type="domain" description="Cell-division protein ZapC C-terminal" evidence="7">
    <location>
        <begin position="90"/>
        <end position="170"/>
    </location>
</feature>
<reference evidence="11" key="1">
    <citation type="submission" date="2015-06" db="EMBL/GenBank/DDBJ databases">
        <authorList>
            <person name="Urmite Genomes"/>
        </authorList>
    </citation>
    <scope>NUCLEOTIDE SEQUENCE [LARGE SCALE GENOMIC DNA]</scope>
    <source>
        <strain evidence="11">CSUR P1867</strain>
    </source>
</reference>
<dbReference type="PIRSF" id="PIRSF010252">
    <property type="entry name" value="ZapC"/>
    <property type="match status" value="1"/>
</dbReference>
<dbReference type="Pfam" id="PF07126">
    <property type="entry name" value="ZapC_C"/>
    <property type="match status" value="1"/>
</dbReference>
<comment type="subunit">
    <text evidence="5">Interacts directly with FtsZ.</text>
</comment>
<comment type="function">
    <text evidence="5 6">Contributes to the efficiency of the cell division process by stabilizing the polymeric form of the cell division protein FtsZ. Acts by promoting interactions between FtsZ protofilaments and suppressing the GTPase activity of FtsZ.</text>
</comment>
<evidence type="ECO:0000313" key="9">
    <source>
        <dbReference type="EMBL" id="CRL59355.1"/>
    </source>
</evidence>
<gene>
    <name evidence="5 9" type="primary">zapC</name>
    <name evidence="9" type="ORF">BN1804_00399</name>
    <name evidence="10" type="ORF">JFQ69_09770</name>
</gene>
<sequence>MIIKPDDRWRWYFDVEQQKLMLDLANGMVFRSRFPSKMLSESARQSASFTVDDAALYYGYDEQIRQIDMPSESRAELALNALIAHRFLKPLMPKSWYFEVNNNQINPYLSQVVEVSLREEDETALFLVTEVGAQACLCLLAQPQLTLFDRTLNFCDPIKIMNDRLSNYHKKPESGSFLYEKVI</sequence>
<dbReference type="AlphaFoldDB" id="A0A0G4Q0H2"/>
<dbReference type="GO" id="GO:0000917">
    <property type="term" value="P:division septum assembly"/>
    <property type="evidence" value="ECO:0007669"/>
    <property type="project" value="UniProtKB-KW"/>
</dbReference>
<keyword evidence="4 5" id="KW-0131">Cell cycle</keyword>
<evidence type="ECO:0000256" key="5">
    <source>
        <dbReference type="HAMAP-Rule" id="MF_00906"/>
    </source>
</evidence>
<evidence type="ECO:0000256" key="3">
    <source>
        <dbReference type="ARBA" id="ARBA00023210"/>
    </source>
</evidence>
<evidence type="ECO:0000256" key="4">
    <source>
        <dbReference type="ARBA" id="ARBA00023306"/>
    </source>
</evidence>
<evidence type="ECO:0000313" key="10">
    <source>
        <dbReference type="EMBL" id="MBJ2117946.1"/>
    </source>
</evidence>
<evidence type="ECO:0000256" key="2">
    <source>
        <dbReference type="ARBA" id="ARBA00022618"/>
    </source>
</evidence>